<evidence type="ECO:0000313" key="2">
    <source>
        <dbReference type="Proteomes" id="UP000800041"/>
    </source>
</evidence>
<organism evidence="1 2">
    <name type="scientific">Aulographum hederae CBS 113979</name>
    <dbReference type="NCBI Taxonomy" id="1176131"/>
    <lineage>
        <taxon>Eukaryota</taxon>
        <taxon>Fungi</taxon>
        <taxon>Dikarya</taxon>
        <taxon>Ascomycota</taxon>
        <taxon>Pezizomycotina</taxon>
        <taxon>Dothideomycetes</taxon>
        <taxon>Pleosporomycetidae</taxon>
        <taxon>Aulographales</taxon>
        <taxon>Aulographaceae</taxon>
    </lineage>
</organism>
<evidence type="ECO:0000313" key="1">
    <source>
        <dbReference type="EMBL" id="KAF1980671.1"/>
    </source>
</evidence>
<accession>A0A6G1GIC9</accession>
<name>A0A6G1GIC9_9PEZI</name>
<keyword evidence="2" id="KW-1185">Reference proteome</keyword>
<dbReference type="AlphaFoldDB" id="A0A6G1GIC9"/>
<gene>
    <name evidence="1" type="ORF">K402DRAFT_275688</name>
</gene>
<protein>
    <submittedName>
        <fullName evidence="1">Uncharacterized protein</fullName>
    </submittedName>
</protein>
<proteinExistence type="predicted"/>
<dbReference type="Proteomes" id="UP000800041">
    <property type="component" value="Unassembled WGS sequence"/>
</dbReference>
<sequence length="187" mass="20685">MKTKFARGTSHAVGLGVLRQRSVMILTKKGEFCKLRGLQRRCGTASWGFCASCEKSARISRRRSAGTPCWSQRCLRCSALCCLALRRRGWSRSSSSSSSWCDRKNPAGLPVPGSKTVCNLCPSRISTSSCPLGEPIADSDSREGGDSEEVYFIEMRPAVGGRMGRMVRVTLALMRCTVYSEFRNRRN</sequence>
<reference evidence="1" key="1">
    <citation type="journal article" date="2020" name="Stud. Mycol.">
        <title>101 Dothideomycetes genomes: a test case for predicting lifestyles and emergence of pathogens.</title>
        <authorList>
            <person name="Haridas S."/>
            <person name="Albert R."/>
            <person name="Binder M."/>
            <person name="Bloem J."/>
            <person name="Labutti K."/>
            <person name="Salamov A."/>
            <person name="Andreopoulos B."/>
            <person name="Baker S."/>
            <person name="Barry K."/>
            <person name="Bills G."/>
            <person name="Bluhm B."/>
            <person name="Cannon C."/>
            <person name="Castanera R."/>
            <person name="Culley D."/>
            <person name="Daum C."/>
            <person name="Ezra D."/>
            <person name="Gonzalez J."/>
            <person name="Henrissat B."/>
            <person name="Kuo A."/>
            <person name="Liang C."/>
            <person name="Lipzen A."/>
            <person name="Lutzoni F."/>
            <person name="Magnuson J."/>
            <person name="Mondo S."/>
            <person name="Nolan M."/>
            <person name="Ohm R."/>
            <person name="Pangilinan J."/>
            <person name="Park H.-J."/>
            <person name="Ramirez L."/>
            <person name="Alfaro M."/>
            <person name="Sun H."/>
            <person name="Tritt A."/>
            <person name="Yoshinaga Y."/>
            <person name="Zwiers L.-H."/>
            <person name="Turgeon B."/>
            <person name="Goodwin S."/>
            <person name="Spatafora J."/>
            <person name="Crous P."/>
            <person name="Grigoriev I."/>
        </authorList>
    </citation>
    <scope>NUCLEOTIDE SEQUENCE</scope>
    <source>
        <strain evidence="1">CBS 113979</strain>
    </source>
</reference>
<dbReference type="EMBL" id="ML977230">
    <property type="protein sequence ID" value="KAF1980671.1"/>
    <property type="molecule type" value="Genomic_DNA"/>
</dbReference>